<reference evidence="2 3" key="1">
    <citation type="submission" date="2015-09" db="EMBL/GenBank/DDBJ databases">
        <title>Identification and resolution of microdiversity through metagenomic sequencing of parallel consortia.</title>
        <authorList>
            <person name="Nelson W.C."/>
            <person name="Romine M.F."/>
            <person name="Lindemann S.R."/>
        </authorList>
    </citation>
    <scope>NUCLEOTIDE SEQUENCE [LARGE SCALE GENOMIC DNA]</scope>
    <source>
        <strain evidence="2">HL-49</strain>
    </source>
</reference>
<dbReference type="EMBL" id="LJXT01000088">
    <property type="protein sequence ID" value="KPQ13497.1"/>
    <property type="molecule type" value="Genomic_DNA"/>
</dbReference>
<dbReference type="PATRIC" id="fig|1305737.6.peg.3224"/>
<dbReference type="Pfam" id="PF08818">
    <property type="entry name" value="DUF1801"/>
    <property type="match status" value="1"/>
</dbReference>
<dbReference type="OrthoDB" id="5951444at2"/>
<organism evidence="2 3">
    <name type="scientific">Algoriphagus marincola HL-49</name>
    <dbReference type="NCBI Taxonomy" id="1305737"/>
    <lineage>
        <taxon>Bacteria</taxon>
        <taxon>Pseudomonadati</taxon>
        <taxon>Bacteroidota</taxon>
        <taxon>Cytophagia</taxon>
        <taxon>Cytophagales</taxon>
        <taxon>Cyclobacteriaceae</taxon>
        <taxon>Algoriphagus</taxon>
    </lineage>
</organism>
<protein>
    <recommendedName>
        <fullName evidence="1">YdhG-like domain-containing protein</fullName>
    </recommendedName>
</protein>
<dbReference type="eggNOG" id="ENOG5032S5R">
    <property type="taxonomic scope" value="Bacteria"/>
</dbReference>
<dbReference type="AlphaFoldDB" id="A0A0P7XDP9"/>
<comment type="caution">
    <text evidence="2">The sequence shown here is derived from an EMBL/GenBank/DDBJ whole genome shotgun (WGS) entry which is preliminary data.</text>
</comment>
<dbReference type="Proteomes" id="UP000050421">
    <property type="component" value="Unassembled WGS sequence"/>
</dbReference>
<evidence type="ECO:0000259" key="1">
    <source>
        <dbReference type="Pfam" id="PF08818"/>
    </source>
</evidence>
<dbReference type="SUPFAM" id="SSF159888">
    <property type="entry name" value="YdhG-like"/>
    <property type="match status" value="1"/>
</dbReference>
<name>A0A0P7XDP9_9BACT</name>
<dbReference type="STRING" id="1305737.GCA_000526355_01413"/>
<sequence>MAENKTQPTTASVEDFLNQVESPKKREDAFHIKQIMEEITGEKAVMWGESIVGFGQYHYKYESGREGDFLNVGFSPRKSSLSIYLLGCMEKNFDSLFAKLGKHKTGASCLYINKLSDVDEGVLRELIKQSYEWMKAKYPTK</sequence>
<evidence type="ECO:0000313" key="2">
    <source>
        <dbReference type="EMBL" id="KPQ13497.1"/>
    </source>
</evidence>
<dbReference type="InterPro" id="IPR014922">
    <property type="entry name" value="YdhG-like"/>
</dbReference>
<proteinExistence type="predicted"/>
<accession>A0A0P7XDP9</accession>
<gene>
    <name evidence="2" type="ORF">HLUCCX10_12845</name>
</gene>
<evidence type="ECO:0000313" key="3">
    <source>
        <dbReference type="Proteomes" id="UP000050421"/>
    </source>
</evidence>
<feature type="domain" description="YdhG-like" evidence="1">
    <location>
        <begin position="25"/>
        <end position="130"/>
    </location>
</feature>